<dbReference type="EMBL" id="AODD01000018">
    <property type="protein sequence ID" value="EUJ22775.1"/>
    <property type="molecule type" value="Genomic_DNA"/>
</dbReference>
<evidence type="ECO:0000313" key="1">
    <source>
        <dbReference type="EMBL" id="EUJ22775.1"/>
    </source>
</evidence>
<comment type="caution">
    <text evidence="1">The sequence shown here is derived from an EMBL/GenBank/DDBJ whole genome shotgun (WGS) entry which is preliminary data.</text>
</comment>
<proteinExistence type="predicted"/>
<keyword evidence="2" id="KW-1185">Reference proteome</keyword>
<reference evidence="1 2" key="1">
    <citation type="journal article" date="2014" name="Int. J. Syst. Evol. Microbiol.">
        <title>Listeria floridensis sp. nov., Listeria aquatica sp. nov., Listeria cornellensis sp. nov., Listeria riparia sp. nov. and Listeria grandensis sp. nov., from agricultural and natural environments.</title>
        <authorList>
            <person name="den Bakker H.C."/>
            <person name="Warchocki S."/>
            <person name="Wright E.M."/>
            <person name="Allred A.F."/>
            <person name="Ahlstrom C."/>
            <person name="Manuel C.S."/>
            <person name="Stasiewicz M.J."/>
            <person name="Burrell A."/>
            <person name="Roof S."/>
            <person name="Strawn L."/>
            <person name="Fortes E.D."/>
            <person name="Nightingale K.K."/>
            <person name="Kephart D."/>
            <person name="Wiedmann M."/>
        </authorList>
    </citation>
    <scope>NUCLEOTIDE SEQUENCE [LARGE SCALE GENOMIC DNA]</scope>
    <source>
        <strain evidence="2">FSL F6-971</strain>
    </source>
</reference>
<protein>
    <submittedName>
        <fullName evidence="1">Uncharacterized protein</fullName>
    </submittedName>
</protein>
<organism evidence="1 2">
    <name type="scientific">Listeria grandensis FSL F6-0971</name>
    <dbReference type="NCBI Taxonomy" id="1265819"/>
    <lineage>
        <taxon>Bacteria</taxon>
        <taxon>Bacillati</taxon>
        <taxon>Bacillota</taxon>
        <taxon>Bacilli</taxon>
        <taxon>Bacillales</taxon>
        <taxon>Listeriaceae</taxon>
        <taxon>Listeria</taxon>
    </lineage>
</organism>
<dbReference type="STRING" id="1265819.PGRAN_11946"/>
<dbReference type="RefSeq" id="WP_036067153.1">
    <property type="nucleotide sequence ID" value="NZ_AODD01000018.1"/>
</dbReference>
<dbReference type="AlphaFoldDB" id="W7BDA2"/>
<dbReference type="Proteomes" id="UP000019253">
    <property type="component" value="Unassembled WGS sequence"/>
</dbReference>
<evidence type="ECO:0000313" key="2">
    <source>
        <dbReference type="Proteomes" id="UP000019253"/>
    </source>
</evidence>
<gene>
    <name evidence="1" type="ORF">PGRAN_11946</name>
</gene>
<accession>W7BDA2</accession>
<sequence length="96" mass="10936">MSRIHNDFHFDIRNSITNCQIVVTKERDSKIVSANDTAVNNGIVCGWSRQSSAASSQKSGMKKRCSKYTYKVFLPHFIKNNRLFGIKQKKLAIVTK</sequence>
<name>W7BDA2_9LIST</name>